<dbReference type="GO" id="GO:0004180">
    <property type="term" value="F:carboxypeptidase activity"/>
    <property type="evidence" value="ECO:0007669"/>
    <property type="project" value="UniProtKB-KW"/>
</dbReference>
<comment type="caution">
    <text evidence="15">The sequence shown here is derived from an EMBL/GenBank/DDBJ whole genome shotgun (WGS) entry which is preliminary data.</text>
</comment>
<dbReference type="EMBL" id="DXHV01000073">
    <property type="protein sequence ID" value="HIW01105.1"/>
    <property type="molecule type" value="Genomic_DNA"/>
</dbReference>
<dbReference type="AlphaFoldDB" id="A0A9D1PX06"/>
<dbReference type="PANTHER" id="PTHR32282:SF15">
    <property type="entry name" value="PENICILLIN-BINDING PROTEIN 1C"/>
    <property type="match status" value="1"/>
</dbReference>
<gene>
    <name evidence="15" type="primary">pbpC</name>
    <name evidence="15" type="ORF">H9894_07955</name>
</gene>
<evidence type="ECO:0000256" key="11">
    <source>
        <dbReference type="ARBA" id="ARBA00049902"/>
    </source>
</evidence>
<evidence type="ECO:0000259" key="12">
    <source>
        <dbReference type="Pfam" id="PF00905"/>
    </source>
</evidence>
<dbReference type="GO" id="GO:0008955">
    <property type="term" value="F:peptidoglycan glycosyltransferase activity"/>
    <property type="evidence" value="ECO:0007669"/>
    <property type="project" value="UniProtKB-EC"/>
</dbReference>
<comment type="pathway">
    <text evidence="1">Cell wall biogenesis; peptidoglycan biosynthesis.</text>
</comment>
<keyword evidence="9" id="KW-0511">Multifunctional enzyme</keyword>
<dbReference type="GO" id="GO:0009252">
    <property type="term" value="P:peptidoglycan biosynthetic process"/>
    <property type="evidence" value="ECO:0007669"/>
    <property type="project" value="InterPro"/>
</dbReference>
<dbReference type="InterPro" id="IPR001264">
    <property type="entry name" value="Glyco_trans_51"/>
</dbReference>
<keyword evidence="6" id="KW-0328">Glycosyltransferase</keyword>
<dbReference type="InterPro" id="IPR001460">
    <property type="entry name" value="PCN-bd_Tpept"/>
</dbReference>
<dbReference type="NCBIfam" id="TIGR02073">
    <property type="entry name" value="PBP_1c"/>
    <property type="match status" value="1"/>
</dbReference>
<protein>
    <recommendedName>
        <fullName evidence="10">peptidoglycan glycosyltransferase</fullName>
        <ecNumber evidence="10">2.4.99.28</ecNumber>
    </recommendedName>
</protein>
<dbReference type="Gene3D" id="3.40.710.10">
    <property type="entry name" value="DD-peptidase/beta-lactamase superfamily"/>
    <property type="match status" value="1"/>
</dbReference>
<evidence type="ECO:0000256" key="10">
    <source>
        <dbReference type="ARBA" id="ARBA00044770"/>
    </source>
</evidence>
<evidence type="ECO:0000256" key="1">
    <source>
        <dbReference type="ARBA" id="ARBA00004752"/>
    </source>
</evidence>
<dbReference type="SUPFAM" id="SSF53955">
    <property type="entry name" value="Lysozyme-like"/>
    <property type="match status" value="1"/>
</dbReference>
<feature type="domain" description="Penicillin-binding C-terminal" evidence="14">
    <location>
        <begin position="683"/>
        <end position="767"/>
    </location>
</feature>
<dbReference type="PROSITE" id="PS51257">
    <property type="entry name" value="PROKAR_LIPOPROTEIN"/>
    <property type="match status" value="1"/>
</dbReference>
<keyword evidence="4" id="KW-0121">Carboxypeptidase</keyword>
<feature type="domain" description="Glycosyl transferase family 51" evidence="13">
    <location>
        <begin position="60"/>
        <end position="216"/>
    </location>
</feature>
<evidence type="ECO:0000259" key="14">
    <source>
        <dbReference type="Pfam" id="PF06832"/>
    </source>
</evidence>
<dbReference type="Proteomes" id="UP000886752">
    <property type="component" value="Unassembled WGS sequence"/>
</dbReference>
<dbReference type="InterPro" id="IPR009647">
    <property type="entry name" value="PBP_C"/>
</dbReference>
<comment type="similarity">
    <text evidence="2">In the C-terminal section; belongs to the transpeptidase family.</text>
</comment>
<dbReference type="InterPro" id="IPR011815">
    <property type="entry name" value="PBP_1c"/>
</dbReference>
<evidence type="ECO:0000256" key="3">
    <source>
        <dbReference type="ARBA" id="ARBA00007739"/>
    </source>
</evidence>
<dbReference type="GO" id="GO:0006508">
    <property type="term" value="P:proteolysis"/>
    <property type="evidence" value="ECO:0007669"/>
    <property type="project" value="UniProtKB-KW"/>
</dbReference>
<sequence length="776" mass="85811">MPFPKRPVLCGTALLLCACVLILLWWVSRPCPAPLEGVSFSRCIWDREGGLMRMGLAQDGRYRLKTRLQDLPEAAIAAVLHYEDRFFWSHPGVNVFSLVRACASMLTGGRRMGGSTLTMQVVRLRMGLRTGSLADKIRQMLWALRLEWHHDKAEILQAYFCLAPYGGNVEGLEAAARVYFHKKAAQLTATELLSLIPVPQNPVLRTPSPDNELFLQAAARLQRDYARTGKAALPVAVRPSALRVYSLRDLPFRAPHVSSELMRRPGPETDVHTTIDPLLQSLLEEHLRSFTRRSASYGLRNAAALLVHWPDREVRALAGSADFFAQDIQGQIDATSVRRSPGSTLKPFIYALALQQGLIHPRTLLTDLPRNFAGYEPENFDGTFQGPLPADAALRLSRNVPAIALARDLRAPGLYGFLQRAHVRFDFSEEHYGLSLVLGGAEVSARELATLYAMLCDNGIWKPLQLCREEGQAPAGERLLSAEAAFVTRAMLTGEDGGSMLRSRYGALTPLRYKTGTSNGLRDAWTCGFFGPYVLVVWLGNCDNTSNPLLVGARTALPLFREISRSLAAAGPMEDRFAQPAPDCRVEQIQVCAATGDVDLSLCPAPEDQASTWFIPGVSPVKDSGILRRVRINPRTGLRSCPEDPEPGELRVVEFWPSELRQLFLRAGISKPAPPDFGPLCARQKPETQQAPRIILPKEGMIYHVQGTRTDCTIPLLAHADAEAAQLYWFVDSDYAGTSTPGQPLLVQELPGDHIVRVVDDRGRSARRQLSIRRMP</sequence>
<dbReference type="Pfam" id="PF00912">
    <property type="entry name" value="Transgly"/>
    <property type="match status" value="1"/>
</dbReference>
<dbReference type="InterPro" id="IPR012338">
    <property type="entry name" value="Beta-lactam/transpept-like"/>
</dbReference>
<evidence type="ECO:0000256" key="6">
    <source>
        <dbReference type="ARBA" id="ARBA00022676"/>
    </source>
</evidence>
<dbReference type="PANTHER" id="PTHR32282">
    <property type="entry name" value="BINDING PROTEIN TRANSPEPTIDASE, PUTATIVE-RELATED"/>
    <property type="match status" value="1"/>
</dbReference>
<name>A0A9D1PX06_9BACT</name>
<dbReference type="Gene3D" id="1.10.3810.10">
    <property type="entry name" value="Biosynthetic peptidoglycan transglycosylase-like"/>
    <property type="match status" value="1"/>
</dbReference>
<dbReference type="InterPro" id="IPR036950">
    <property type="entry name" value="PBP_transglycosylase"/>
</dbReference>
<dbReference type="Pfam" id="PF06832">
    <property type="entry name" value="BiPBP_C"/>
    <property type="match status" value="1"/>
</dbReference>
<comment type="catalytic activity">
    <reaction evidence="11">
        <text>[GlcNAc-(1-&gt;4)-Mur2Ac(oyl-L-Ala-gamma-D-Glu-L-Lys-D-Ala-D-Ala)](n)-di-trans,octa-cis-undecaprenyl diphosphate + beta-D-GlcNAc-(1-&gt;4)-Mur2Ac(oyl-L-Ala-gamma-D-Glu-L-Lys-D-Ala-D-Ala)-di-trans,octa-cis-undecaprenyl diphosphate = [GlcNAc-(1-&gt;4)-Mur2Ac(oyl-L-Ala-gamma-D-Glu-L-Lys-D-Ala-D-Ala)](n+1)-di-trans,octa-cis-undecaprenyl diphosphate + di-trans,octa-cis-undecaprenyl diphosphate + H(+)</text>
        <dbReference type="Rhea" id="RHEA:23708"/>
        <dbReference type="Rhea" id="RHEA-COMP:9602"/>
        <dbReference type="Rhea" id="RHEA-COMP:9603"/>
        <dbReference type="ChEBI" id="CHEBI:15378"/>
        <dbReference type="ChEBI" id="CHEBI:58405"/>
        <dbReference type="ChEBI" id="CHEBI:60033"/>
        <dbReference type="ChEBI" id="CHEBI:78435"/>
        <dbReference type="EC" id="2.4.99.28"/>
    </reaction>
</comment>
<evidence type="ECO:0000256" key="5">
    <source>
        <dbReference type="ARBA" id="ARBA00022670"/>
    </source>
</evidence>
<keyword evidence="7" id="KW-0808">Transferase</keyword>
<keyword evidence="8" id="KW-0378">Hydrolase</keyword>
<accession>A0A9D1PX06</accession>
<comment type="similarity">
    <text evidence="3">In the N-terminal section; belongs to the glycosyltransferase 51 family.</text>
</comment>
<dbReference type="Pfam" id="PF00905">
    <property type="entry name" value="Transpeptidase"/>
    <property type="match status" value="1"/>
</dbReference>
<dbReference type="GO" id="GO:0008658">
    <property type="term" value="F:penicillin binding"/>
    <property type="evidence" value="ECO:0007669"/>
    <property type="project" value="InterPro"/>
</dbReference>
<feature type="domain" description="Penicillin-binding protein transpeptidase" evidence="12">
    <location>
        <begin position="304"/>
        <end position="519"/>
    </location>
</feature>
<proteinExistence type="inferred from homology"/>
<reference evidence="15" key="2">
    <citation type="submission" date="2021-04" db="EMBL/GenBank/DDBJ databases">
        <authorList>
            <person name="Gilroy R."/>
        </authorList>
    </citation>
    <scope>NUCLEOTIDE SEQUENCE</scope>
    <source>
        <strain evidence="15">ChiHecec2B26-446</strain>
    </source>
</reference>
<keyword evidence="5" id="KW-0645">Protease</keyword>
<evidence type="ECO:0000256" key="2">
    <source>
        <dbReference type="ARBA" id="ARBA00007090"/>
    </source>
</evidence>
<dbReference type="SUPFAM" id="SSF56601">
    <property type="entry name" value="beta-lactamase/transpeptidase-like"/>
    <property type="match status" value="1"/>
</dbReference>
<evidence type="ECO:0000313" key="16">
    <source>
        <dbReference type="Proteomes" id="UP000886752"/>
    </source>
</evidence>
<organism evidence="15 16">
    <name type="scientific">Candidatus Desulfovibrio intestinipullorum</name>
    <dbReference type="NCBI Taxonomy" id="2838536"/>
    <lineage>
        <taxon>Bacteria</taxon>
        <taxon>Pseudomonadati</taxon>
        <taxon>Thermodesulfobacteriota</taxon>
        <taxon>Desulfovibrionia</taxon>
        <taxon>Desulfovibrionales</taxon>
        <taxon>Desulfovibrionaceae</taxon>
        <taxon>Desulfovibrio</taxon>
    </lineage>
</organism>
<evidence type="ECO:0000256" key="9">
    <source>
        <dbReference type="ARBA" id="ARBA00023268"/>
    </source>
</evidence>
<evidence type="ECO:0000256" key="7">
    <source>
        <dbReference type="ARBA" id="ARBA00022679"/>
    </source>
</evidence>
<evidence type="ECO:0000313" key="15">
    <source>
        <dbReference type="EMBL" id="HIW01105.1"/>
    </source>
</evidence>
<dbReference type="EC" id="2.4.99.28" evidence="10"/>
<evidence type="ECO:0000256" key="4">
    <source>
        <dbReference type="ARBA" id="ARBA00022645"/>
    </source>
</evidence>
<dbReference type="InterPro" id="IPR050396">
    <property type="entry name" value="Glycosyltr_51/Transpeptidase"/>
</dbReference>
<dbReference type="GO" id="GO:0030288">
    <property type="term" value="C:outer membrane-bounded periplasmic space"/>
    <property type="evidence" value="ECO:0007669"/>
    <property type="project" value="TreeGrafter"/>
</dbReference>
<evidence type="ECO:0000256" key="8">
    <source>
        <dbReference type="ARBA" id="ARBA00022801"/>
    </source>
</evidence>
<evidence type="ECO:0000259" key="13">
    <source>
        <dbReference type="Pfam" id="PF00912"/>
    </source>
</evidence>
<dbReference type="InterPro" id="IPR023346">
    <property type="entry name" value="Lysozyme-like_dom_sf"/>
</dbReference>
<reference evidence="15" key="1">
    <citation type="journal article" date="2021" name="PeerJ">
        <title>Extensive microbial diversity within the chicken gut microbiome revealed by metagenomics and culture.</title>
        <authorList>
            <person name="Gilroy R."/>
            <person name="Ravi A."/>
            <person name="Getino M."/>
            <person name="Pursley I."/>
            <person name="Horton D.L."/>
            <person name="Alikhan N.F."/>
            <person name="Baker D."/>
            <person name="Gharbi K."/>
            <person name="Hall N."/>
            <person name="Watson M."/>
            <person name="Adriaenssens E.M."/>
            <person name="Foster-Nyarko E."/>
            <person name="Jarju S."/>
            <person name="Secka A."/>
            <person name="Antonio M."/>
            <person name="Oren A."/>
            <person name="Chaudhuri R.R."/>
            <person name="La Ragione R."/>
            <person name="Hildebrand F."/>
            <person name="Pallen M.J."/>
        </authorList>
    </citation>
    <scope>NUCLEOTIDE SEQUENCE</scope>
    <source>
        <strain evidence="15">ChiHecec2B26-446</strain>
    </source>
</reference>